<dbReference type="PANTHER" id="PTHR43649:SF11">
    <property type="entry name" value="ABC TRANSPORTER SUBSTRATE-BINDING PROTEIN YESO-RELATED"/>
    <property type="match status" value="1"/>
</dbReference>
<accession>A0ABP7DRM3</accession>
<reference evidence="2" key="1">
    <citation type="journal article" date="2019" name="Int. J. Syst. Evol. Microbiol.">
        <title>The Global Catalogue of Microorganisms (GCM) 10K type strain sequencing project: providing services to taxonomists for standard genome sequencing and annotation.</title>
        <authorList>
            <consortium name="The Broad Institute Genomics Platform"/>
            <consortium name="The Broad Institute Genome Sequencing Center for Infectious Disease"/>
            <person name="Wu L."/>
            <person name="Ma J."/>
        </authorList>
    </citation>
    <scope>NUCLEOTIDE SEQUENCE [LARGE SCALE GENOMIC DNA]</scope>
    <source>
        <strain evidence="2">JCM 16548</strain>
    </source>
</reference>
<dbReference type="Proteomes" id="UP001500051">
    <property type="component" value="Unassembled WGS sequence"/>
</dbReference>
<sequence length="444" mass="47273">MTDQTTTTRASSLSRRRFLIGAGVTAAATGLGMTGCSPASAPPGGADPTSADLQMTWWGNPTRDKATTAAIAAYTTANPGVTISPQPGEFASYWDRLATQTAGKTMPDVIQHEVGYLSEYAQRGSLLELEKYGLDLSKFAQGTTDSGQVQGTLYGVNAGLNTPILMASPAVFEEAGVELPDDTTWTWEDALEVAAQLTSRTGGKVYGMTTFFGSDAYFGAYVRQDGKELFTENGLGFEPGDVAEWFDLMRRYVDAKALPSASRIGEEAGKSLDQSALVLGTAAISPYWSNQVQSVNDASGQTMRILRFPSRSGRATERQAWYKAAMLWAASASSSNPEAAVAVINWWVNSMECADICLAERGIPANTEVLEAIRPKLSEAQQSVARFIADIEPELGTTPIVVPPGGSTLPLVLTRLSTEVLFGRTSAKDAGQQVVDEVSSNLTT</sequence>
<dbReference type="InterPro" id="IPR050490">
    <property type="entry name" value="Bact_solute-bd_prot1"/>
</dbReference>
<dbReference type="PROSITE" id="PS51318">
    <property type="entry name" value="TAT"/>
    <property type="match status" value="1"/>
</dbReference>
<name>A0ABP7DRM3_9ACTN</name>
<dbReference type="EMBL" id="BAAAYX010000013">
    <property type="protein sequence ID" value="GAA3708554.1"/>
    <property type="molecule type" value="Genomic_DNA"/>
</dbReference>
<dbReference type="SUPFAM" id="SSF53850">
    <property type="entry name" value="Periplasmic binding protein-like II"/>
    <property type="match status" value="1"/>
</dbReference>
<proteinExistence type="predicted"/>
<protein>
    <submittedName>
        <fullName evidence="1">Extracellular solute-binding protein</fullName>
    </submittedName>
</protein>
<dbReference type="PANTHER" id="PTHR43649">
    <property type="entry name" value="ARABINOSE-BINDING PROTEIN-RELATED"/>
    <property type="match status" value="1"/>
</dbReference>
<dbReference type="Pfam" id="PF13416">
    <property type="entry name" value="SBP_bac_8"/>
    <property type="match status" value="1"/>
</dbReference>
<dbReference type="RefSeq" id="WP_344813030.1">
    <property type="nucleotide sequence ID" value="NZ_BAAAYX010000013.1"/>
</dbReference>
<evidence type="ECO:0000313" key="2">
    <source>
        <dbReference type="Proteomes" id="UP001500051"/>
    </source>
</evidence>
<dbReference type="Gene3D" id="3.40.190.10">
    <property type="entry name" value="Periplasmic binding protein-like II"/>
    <property type="match status" value="2"/>
</dbReference>
<comment type="caution">
    <text evidence="1">The sequence shown here is derived from an EMBL/GenBank/DDBJ whole genome shotgun (WGS) entry which is preliminary data.</text>
</comment>
<gene>
    <name evidence="1" type="ORF">GCM10022204_28240</name>
</gene>
<keyword evidence="2" id="KW-1185">Reference proteome</keyword>
<evidence type="ECO:0000313" key="1">
    <source>
        <dbReference type="EMBL" id="GAA3708554.1"/>
    </source>
</evidence>
<organism evidence="1 2">
    <name type="scientific">Microlunatus aurantiacus</name>
    <dbReference type="NCBI Taxonomy" id="446786"/>
    <lineage>
        <taxon>Bacteria</taxon>
        <taxon>Bacillati</taxon>
        <taxon>Actinomycetota</taxon>
        <taxon>Actinomycetes</taxon>
        <taxon>Propionibacteriales</taxon>
        <taxon>Propionibacteriaceae</taxon>
        <taxon>Microlunatus</taxon>
    </lineage>
</organism>
<dbReference type="InterPro" id="IPR006059">
    <property type="entry name" value="SBP"/>
</dbReference>
<dbReference type="InterPro" id="IPR006311">
    <property type="entry name" value="TAT_signal"/>
</dbReference>